<protein>
    <submittedName>
        <fullName evidence="2">Uncharacterized protein</fullName>
    </submittedName>
</protein>
<dbReference type="KEGG" id="cpro:CPRO_14240"/>
<dbReference type="RefSeq" id="WP_330383879.1">
    <property type="nucleotide sequence ID" value="NZ_CP014223.1"/>
</dbReference>
<evidence type="ECO:0000313" key="4">
    <source>
        <dbReference type="Proteomes" id="UP000184204"/>
    </source>
</evidence>
<evidence type="ECO:0000313" key="3">
    <source>
        <dbReference type="Proteomes" id="UP000068026"/>
    </source>
</evidence>
<dbReference type="EMBL" id="FQUA01000004">
    <property type="protein sequence ID" value="SHE61423.1"/>
    <property type="molecule type" value="Genomic_DNA"/>
</dbReference>
<sequence>MDNYDKVYVEVVVEFNIDGKMIPKSLKWDDGTIYSIDKILDERRAASLKAGGQGIRYLCRIHGKEKYLFYEKPKWFVEVKR</sequence>
<keyword evidence="3" id="KW-1185">Reference proteome</keyword>
<evidence type="ECO:0000313" key="2">
    <source>
        <dbReference type="EMBL" id="SHE61423.1"/>
    </source>
</evidence>
<gene>
    <name evidence="1" type="ORF">CPRO_14240</name>
    <name evidence="2" type="ORF">SAMN02745151_01235</name>
</gene>
<evidence type="ECO:0000313" key="1">
    <source>
        <dbReference type="EMBL" id="AMJ41017.1"/>
    </source>
</evidence>
<accession>A0A0X1U7U8</accession>
<name>A0A0X1U7U8_ANAPI</name>
<organism evidence="2 4">
    <name type="scientific">Anaerotignum propionicum DSM 1682</name>
    <dbReference type="NCBI Taxonomy" id="991789"/>
    <lineage>
        <taxon>Bacteria</taxon>
        <taxon>Bacillati</taxon>
        <taxon>Bacillota</taxon>
        <taxon>Clostridia</taxon>
        <taxon>Lachnospirales</taxon>
        <taxon>Anaerotignaceae</taxon>
        <taxon>Anaerotignum</taxon>
    </lineage>
</organism>
<dbReference type="EMBL" id="CP014223">
    <property type="protein sequence ID" value="AMJ41017.1"/>
    <property type="molecule type" value="Genomic_DNA"/>
</dbReference>
<dbReference type="Proteomes" id="UP000184204">
    <property type="component" value="Unassembled WGS sequence"/>
</dbReference>
<reference evidence="1 3" key="1">
    <citation type="journal article" date="2016" name="Genome Announc.">
        <title>Complete Genome Sequence of the Amino Acid-Fermenting Clostridium propionicum X2 (DSM 1682).</title>
        <authorList>
            <person name="Poehlein A."/>
            <person name="Schlien K."/>
            <person name="Chowdhury N.P."/>
            <person name="Gottschalk G."/>
            <person name="Buckel W."/>
            <person name="Daniel R."/>
        </authorList>
    </citation>
    <scope>NUCLEOTIDE SEQUENCE [LARGE SCALE GENOMIC DNA]</scope>
    <source>
        <strain evidence="1 3">X2</strain>
    </source>
</reference>
<dbReference type="Proteomes" id="UP000068026">
    <property type="component" value="Chromosome"/>
</dbReference>
<reference evidence="2" key="4">
    <citation type="submission" date="2016-11" db="EMBL/GenBank/DDBJ databases">
        <authorList>
            <person name="Varghese N."/>
            <person name="Submissions S."/>
        </authorList>
    </citation>
    <scope>NUCLEOTIDE SEQUENCE</scope>
    <source>
        <strain evidence="2">DSM 1682</strain>
    </source>
</reference>
<proteinExistence type="predicted"/>
<reference evidence="4" key="3">
    <citation type="submission" date="2016-11" db="EMBL/GenBank/DDBJ databases">
        <authorList>
            <person name="Jaros S."/>
            <person name="Januszkiewicz K."/>
            <person name="Wedrychowicz H."/>
        </authorList>
    </citation>
    <scope>NUCLEOTIDE SEQUENCE [LARGE SCALE GENOMIC DNA]</scope>
    <source>
        <strain evidence="4">DSM 1682</strain>
    </source>
</reference>
<dbReference type="AlphaFoldDB" id="A0A0X1U7U8"/>
<reference evidence="3" key="2">
    <citation type="submission" date="2016-01" db="EMBL/GenBank/DDBJ databases">
        <authorList>
            <person name="Poehlein A."/>
            <person name="Schlien K."/>
            <person name="Gottschalk G."/>
            <person name="Buckel W."/>
            <person name="Daniel R."/>
        </authorList>
    </citation>
    <scope>NUCLEOTIDE SEQUENCE [LARGE SCALE GENOMIC DNA]</scope>
    <source>
        <strain evidence="3">X2</strain>
    </source>
</reference>